<comment type="caution">
    <text evidence="2">The sequence shown here is derived from an EMBL/GenBank/DDBJ whole genome shotgun (WGS) entry which is preliminary data.</text>
</comment>
<dbReference type="EMBL" id="JAMKFB020000021">
    <property type="protein sequence ID" value="KAL0163448.1"/>
    <property type="molecule type" value="Genomic_DNA"/>
</dbReference>
<evidence type="ECO:0000313" key="2">
    <source>
        <dbReference type="EMBL" id="KAL0163448.1"/>
    </source>
</evidence>
<keyword evidence="3" id="KW-1185">Reference proteome</keyword>
<dbReference type="AlphaFoldDB" id="A0ABD0NNA6"/>
<reference evidence="2 3" key="1">
    <citation type="submission" date="2024-05" db="EMBL/GenBank/DDBJ databases">
        <title>Genome sequencing and assembly of Indian major carp, Cirrhinus mrigala (Hamilton, 1822).</title>
        <authorList>
            <person name="Mohindra V."/>
            <person name="Chowdhury L.M."/>
            <person name="Lal K."/>
            <person name="Jena J.K."/>
        </authorList>
    </citation>
    <scope>NUCLEOTIDE SEQUENCE [LARGE SCALE GENOMIC DNA]</scope>
    <source>
        <strain evidence="2">CM1030</strain>
        <tissue evidence="2">Blood</tissue>
    </source>
</reference>
<feature type="non-terminal residue" evidence="2">
    <location>
        <position position="195"/>
    </location>
</feature>
<accession>A0ABD0NNA6</accession>
<gene>
    <name evidence="2" type="ORF">M9458_042844</name>
</gene>
<feature type="compositionally biased region" description="Polar residues" evidence="1">
    <location>
        <begin position="10"/>
        <end position="28"/>
    </location>
</feature>
<feature type="compositionally biased region" description="Basic and acidic residues" evidence="1">
    <location>
        <begin position="54"/>
        <end position="74"/>
    </location>
</feature>
<proteinExistence type="predicted"/>
<organism evidence="2 3">
    <name type="scientific">Cirrhinus mrigala</name>
    <name type="common">Mrigala</name>
    <dbReference type="NCBI Taxonomy" id="683832"/>
    <lineage>
        <taxon>Eukaryota</taxon>
        <taxon>Metazoa</taxon>
        <taxon>Chordata</taxon>
        <taxon>Craniata</taxon>
        <taxon>Vertebrata</taxon>
        <taxon>Euteleostomi</taxon>
        <taxon>Actinopterygii</taxon>
        <taxon>Neopterygii</taxon>
        <taxon>Teleostei</taxon>
        <taxon>Ostariophysi</taxon>
        <taxon>Cypriniformes</taxon>
        <taxon>Cyprinidae</taxon>
        <taxon>Labeoninae</taxon>
        <taxon>Labeonini</taxon>
        <taxon>Cirrhinus</taxon>
    </lineage>
</organism>
<evidence type="ECO:0000313" key="3">
    <source>
        <dbReference type="Proteomes" id="UP001529510"/>
    </source>
</evidence>
<feature type="non-terminal residue" evidence="2">
    <location>
        <position position="1"/>
    </location>
</feature>
<protein>
    <recommendedName>
        <fullName evidence="4">C2H2-type domain-containing protein</fullName>
    </recommendedName>
</protein>
<name>A0ABD0NNA6_CIRMR</name>
<evidence type="ECO:0000256" key="1">
    <source>
        <dbReference type="SAM" id="MobiDB-lite"/>
    </source>
</evidence>
<feature type="compositionally biased region" description="Basic and acidic residues" evidence="1">
    <location>
        <begin position="83"/>
        <end position="122"/>
    </location>
</feature>
<dbReference type="Proteomes" id="UP001529510">
    <property type="component" value="Unassembled WGS sequence"/>
</dbReference>
<sequence>LTLEDEDENWTSSKKTTLIGSSNMTRSGSVKDLIFRFDGSAPTPPPRLGSLKIKRQEESAQHSGKMKHESRDRGNNQNPVSREPSEAKTQETSEQKRHTEKKSDEKHSSKEQKCQRSKDKPHASHPGPVSGRDALVIGPDRSTVRHCHCPVPSAALLHCESVCNQPITAFDFRHALHRSAHTNQSNTPVSMSLSV</sequence>
<feature type="region of interest" description="Disordered" evidence="1">
    <location>
        <begin position="1"/>
        <end position="136"/>
    </location>
</feature>
<evidence type="ECO:0008006" key="4">
    <source>
        <dbReference type="Google" id="ProtNLM"/>
    </source>
</evidence>